<keyword evidence="5" id="KW-0472">Membrane</keyword>
<dbReference type="OrthoDB" id="9807021at2"/>
<comment type="subcellular location">
    <subcellularLocation>
        <location evidence="1">Cell inner membrane</location>
        <topology evidence="1">Multi-pass membrane protein</topology>
    </subcellularLocation>
</comment>
<dbReference type="PROSITE" id="PS50111">
    <property type="entry name" value="CHEMOTAXIS_TRANSDUC_2"/>
    <property type="match status" value="1"/>
</dbReference>
<feature type="transmembrane region" description="Helical" evidence="5">
    <location>
        <begin position="145"/>
        <end position="163"/>
    </location>
</feature>
<dbReference type="SUPFAM" id="SSF58104">
    <property type="entry name" value="Methyl-accepting chemotaxis protein (MCP) signaling domain"/>
    <property type="match status" value="1"/>
</dbReference>
<organism evidence="8 9">
    <name type="scientific">Clostridium bornimense</name>
    <dbReference type="NCBI Taxonomy" id="1216932"/>
    <lineage>
        <taxon>Bacteria</taxon>
        <taxon>Bacillati</taxon>
        <taxon>Bacillota</taxon>
        <taxon>Clostridia</taxon>
        <taxon>Eubacteriales</taxon>
        <taxon>Clostridiaceae</taxon>
        <taxon>Clostridium</taxon>
    </lineage>
</organism>
<dbReference type="GO" id="GO:0007165">
    <property type="term" value="P:signal transduction"/>
    <property type="evidence" value="ECO:0007669"/>
    <property type="project" value="UniProtKB-KW"/>
</dbReference>
<dbReference type="eggNOG" id="COG0840">
    <property type="taxonomic scope" value="Bacteria"/>
</dbReference>
<sequence>MNDSTASIINFANRKSIFISWIICIFMDISLISNSFEEGSRWWVNAIYIILIQIPIILATIAYKKNNKNYFSGILTFLSSYLAWGIIFYRTENIEIYVFVLVISAIYCTYSDRRLVVILGVMALVLEVAKSIYDYNRLDNFNFSLYTTMIIASVSFYIIMYIVTNVIDSNISNSIENLRRVEEAKQKQDEIAAEIKKTIKVVSENSNEIDRIVEEISTSSESVAFAIEEISKGATTTAEDIQMQSSHLDKINSDIEESSKACDLMEKSSENAYTVIKQGEDILKELIEESNIVTDNTKEVYGIMKELLEESKEIADITGVISGIAGQTNLLALNASIEAARAGEAGKGFSVVANEVGLLADQCKEATKNIDSIVVKLQNKCNKSSEVVERLTISNGKQNSLVEETDTVFGKINNEISEIMNKNNLVKNSIDEVVKSSDIITASITSISAVSEETMSNSEETAAMSSEYIIHSNHARKLVGELVKVIEQLEKISN</sequence>
<dbReference type="InterPro" id="IPR000727">
    <property type="entry name" value="T_SNARE_dom"/>
</dbReference>
<evidence type="ECO:0000313" key="8">
    <source>
        <dbReference type="EMBL" id="CDM69289.1"/>
    </source>
</evidence>
<feature type="transmembrane region" description="Helical" evidence="5">
    <location>
        <begin position="17"/>
        <end position="36"/>
    </location>
</feature>
<evidence type="ECO:0000259" key="6">
    <source>
        <dbReference type="PROSITE" id="PS50111"/>
    </source>
</evidence>
<dbReference type="Proteomes" id="UP000019426">
    <property type="component" value="Chromosome M2/40_rep1"/>
</dbReference>
<evidence type="ECO:0000256" key="1">
    <source>
        <dbReference type="ARBA" id="ARBA00004429"/>
    </source>
</evidence>
<keyword evidence="9" id="KW-1185">Reference proteome</keyword>
<dbReference type="PROSITE" id="PS50192">
    <property type="entry name" value="T_SNARE"/>
    <property type="match status" value="1"/>
</dbReference>
<feature type="transmembrane region" description="Helical" evidence="5">
    <location>
        <begin position="94"/>
        <end position="110"/>
    </location>
</feature>
<evidence type="ECO:0000259" key="7">
    <source>
        <dbReference type="PROSITE" id="PS50192"/>
    </source>
</evidence>
<dbReference type="PATRIC" id="fig|1216932.3.peg.2132"/>
<gene>
    <name evidence="8" type="ORF">CM240_2132</name>
</gene>
<feature type="transmembrane region" description="Helical" evidence="5">
    <location>
        <begin position="70"/>
        <end position="88"/>
    </location>
</feature>
<dbReference type="KEGG" id="clt:CM240_2132"/>
<dbReference type="Pfam" id="PF00015">
    <property type="entry name" value="MCPsignal"/>
    <property type="match status" value="1"/>
</dbReference>
<evidence type="ECO:0000313" key="9">
    <source>
        <dbReference type="Proteomes" id="UP000019426"/>
    </source>
</evidence>
<protein>
    <submittedName>
        <fullName evidence="8">Methyl-accepting chemotaxis sensory transducer</fullName>
    </submittedName>
</protein>
<dbReference type="GO" id="GO:0005886">
    <property type="term" value="C:plasma membrane"/>
    <property type="evidence" value="ECO:0007669"/>
    <property type="project" value="UniProtKB-SubCell"/>
</dbReference>
<evidence type="ECO:0000256" key="4">
    <source>
        <dbReference type="PROSITE-ProRule" id="PRU00284"/>
    </source>
</evidence>
<dbReference type="STRING" id="1216932.CM240_2132"/>
<dbReference type="PANTHER" id="PTHR32089:SF112">
    <property type="entry name" value="LYSOZYME-LIKE PROTEIN-RELATED"/>
    <property type="match status" value="1"/>
</dbReference>
<feature type="domain" description="Methyl-accepting transducer" evidence="6">
    <location>
        <begin position="212"/>
        <end position="448"/>
    </location>
</feature>
<dbReference type="Gene3D" id="1.10.287.950">
    <property type="entry name" value="Methyl-accepting chemotaxis protein"/>
    <property type="match status" value="1"/>
</dbReference>
<dbReference type="RefSeq" id="WP_044039011.1">
    <property type="nucleotide sequence ID" value="NZ_HG917868.1"/>
</dbReference>
<dbReference type="AlphaFoldDB" id="W6S0A3"/>
<feature type="transmembrane region" description="Helical" evidence="5">
    <location>
        <begin position="42"/>
        <end position="63"/>
    </location>
</feature>
<dbReference type="HOGENOM" id="CLU_000445_107_18_9"/>
<proteinExistence type="predicted"/>
<keyword evidence="5" id="KW-1133">Transmembrane helix</keyword>
<evidence type="ECO:0000256" key="5">
    <source>
        <dbReference type="SAM" id="Phobius"/>
    </source>
</evidence>
<reference evidence="8 9" key="1">
    <citation type="submission" date="2013-11" db="EMBL/GenBank/DDBJ databases">
        <title>Complete genome sequence of Clostridum sp. M2/40.</title>
        <authorList>
            <person name="Wibberg D."/>
            <person name="Puehler A."/>
            <person name="Schlueter A."/>
        </authorList>
    </citation>
    <scope>NUCLEOTIDE SEQUENCE [LARGE SCALE GENOMIC DNA]</scope>
    <source>
        <strain evidence="9">M2/40</strain>
    </source>
</reference>
<evidence type="ECO:0000256" key="3">
    <source>
        <dbReference type="ARBA" id="ARBA00023224"/>
    </source>
</evidence>
<feature type="domain" description="T-SNARE coiled-coil homology" evidence="7">
    <location>
        <begin position="210"/>
        <end position="259"/>
    </location>
</feature>
<dbReference type="PANTHER" id="PTHR32089">
    <property type="entry name" value="METHYL-ACCEPTING CHEMOTAXIS PROTEIN MCPB"/>
    <property type="match status" value="1"/>
</dbReference>
<keyword evidence="2" id="KW-1003">Cell membrane</keyword>
<evidence type="ECO:0000256" key="2">
    <source>
        <dbReference type="ARBA" id="ARBA00022519"/>
    </source>
</evidence>
<name>W6S0A3_9CLOT</name>
<dbReference type="SMART" id="SM00283">
    <property type="entry name" value="MA"/>
    <property type="match status" value="1"/>
</dbReference>
<dbReference type="InterPro" id="IPR004089">
    <property type="entry name" value="MCPsignal_dom"/>
</dbReference>
<keyword evidence="2" id="KW-0997">Cell inner membrane</keyword>
<accession>W6S0A3</accession>
<keyword evidence="5" id="KW-0812">Transmembrane</keyword>
<dbReference type="EMBL" id="HG917868">
    <property type="protein sequence ID" value="CDM69289.1"/>
    <property type="molecule type" value="Genomic_DNA"/>
</dbReference>
<keyword evidence="3 4" id="KW-0807">Transducer</keyword>